<evidence type="ECO:0000256" key="1">
    <source>
        <dbReference type="ARBA" id="ARBA00006739"/>
    </source>
</evidence>
<accession>A0ABP8RGJ4</accession>
<dbReference type="SUPFAM" id="SSF53448">
    <property type="entry name" value="Nucleotide-diphospho-sugar transferases"/>
    <property type="match status" value="1"/>
</dbReference>
<reference evidence="5" key="1">
    <citation type="journal article" date="2019" name="Int. J. Syst. Evol. Microbiol.">
        <title>The Global Catalogue of Microorganisms (GCM) 10K type strain sequencing project: providing services to taxonomists for standard genome sequencing and annotation.</title>
        <authorList>
            <consortium name="The Broad Institute Genomics Platform"/>
            <consortium name="The Broad Institute Genome Sequencing Center for Infectious Disease"/>
            <person name="Wu L."/>
            <person name="Ma J."/>
        </authorList>
    </citation>
    <scope>NUCLEOTIDE SEQUENCE [LARGE SCALE GENOMIC DNA]</scope>
    <source>
        <strain evidence="5">JCM 17906</strain>
    </source>
</reference>
<protein>
    <recommendedName>
        <fullName evidence="3">Glycosyltransferase 2-like domain-containing protein</fullName>
    </recommendedName>
</protein>
<feature type="compositionally biased region" description="Pro residues" evidence="2">
    <location>
        <begin position="331"/>
        <end position="343"/>
    </location>
</feature>
<proteinExistence type="inferred from homology"/>
<feature type="compositionally biased region" description="Gly residues" evidence="2">
    <location>
        <begin position="273"/>
        <end position="283"/>
    </location>
</feature>
<dbReference type="CDD" id="cd04179">
    <property type="entry name" value="DPM_DPG-synthase_like"/>
    <property type="match status" value="1"/>
</dbReference>
<dbReference type="RefSeq" id="WP_345412580.1">
    <property type="nucleotide sequence ID" value="NZ_BAABGT010000012.1"/>
</dbReference>
<dbReference type="InterPro" id="IPR050256">
    <property type="entry name" value="Glycosyltransferase_2"/>
</dbReference>
<evidence type="ECO:0000313" key="5">
    <source>
        <dbReference type="Proteomes" id="UP001501598"/>
    </source>
</evidence>
<dbReference type="EMBL" id="BAABGT010000012">
    <property type="protein sequence ID" value="GAA4537891.1"/>
    <property type="molecule type" value="Genomic_DNA"/>
</dbReference>
<comment type="caution">
    <text evidence="4">The sequence shown here is derived from an EMBL/GenBank/DDBJ whole genome shotgun (WGS) entry which is preliminary data.</text>
</comment>
<dbReference type="Pfam" id="PF00535">
    <property type="entry name" value="Glycos_transf_2"/>
    <property type="match status" value="1"/>
</dbReference>
<feature type="compositionally biased region" description="Basic and acidic residues" evidence="2">
    <location>
        <begin position="353"/>
        <end position="364"/>
    </location>
</feature>
<feature type="compositionally biased region" description="Low complexity" evidence="2">
    <location>
        <begin position="309"/>
        <end position="330"/>
    </location>
</feature>
<sequence>MQRSQQPTVSVVVPTRNEARNLQVVLPAIAAVRPAVHEIIVVDGNSVDGTIETARRVLPWVRIVEQTRKGKGNAMACGFAAATGDIIVMFDADGSADPAEIPAFVAALVGGADFAKGTRFARGGGSDDITLLRRSGNAGLNGVANMLFGTRHSDLCYGYNAFWADLLPLLELPAVDAPAPGDGSMLWGDGFEIETVLACRVAAANLRVTEVPSYERERMFGDTNLRTFADGTRVLRTLAAERRRAARKEAGASATAPRRDGAPVNGSATRGAPGRGGHLGGLANGYPVRPEVRQAPQGDTLPVPPTTAPSPSAAAAAPVGSATLPGMPAVTPRPTPRPSPRPVNRPAAANDRPATDRAAAQREAVDARYALEEEAS</sequence>
<evidence type="ECO:0000259" key="3">
    <source>
        <dbReference type="Pfam" id="PF00535"/>
    </source>
</evidence>
<comment type="similarity">
    <text evidence="1">Belongs to the glycosyltransferase 2 family.</text>
</comment>
<dbReference type="InterPro" id="IPR029044">
    <property type="entry name" value="Nucleotide-diphossugar_trans"/>
</dbReference>
<evidence type="ECO:0000313" key="4">
    <source>
        <dbReference type="EMBL" id="GAA4537891.1"/>
    </source>
</evidence>
<gene>
    <name evidence="4" type="ORF">GCM10023175_07090</name>
</gene>
<feature type="region of interest" description="Disordered" evidence="2">
    <location>
        <begin position="245"/>
        <end position="364"/>
    </location>
</feature>
<keyword evidence="5" id="KW-1185">Reference proteome</keyword>
<organism evidence="4 5">
    <name type="scientific">Pseudonocardia xishanensis</name>
    <dbReference type="NCBI Taxonomy" id="630995"/>
    <lineage>
        <taxon>Bacteria</taxon>
        <taxon>Bacillati</taxon>
        <taxon>Actinomycetota</taxon>
        <taxon>Actinomycetes</taxon>
        <taxon>Pseudonocardiales</taxon>
        <taxon>Pseudonocardiaceae</taxon>
        <taxon>Pseudonocardia</taxon>
    </lineage>
</organism>
<feature type="domain" description="Glycosyltransferase 2-like" evidence="3">
    <location>
        <begin position="10"/>
        <end position="152"/>
    </location>
</feature>
<dbReference type="InterPro" id="IPR001173">
    <property type="entry name" value="Glyco_trans_2-like"/>
</dbReference>
<name>A0ABP8RGJ4_9PSEU</name>
<dbReference type="Gene3D" id="3.90.550.10">
    <property type="entry name" value="Spore Coat Polysaccharide Biosynthesis Protein SpsA, Chain A"/>
    <property type="match status" value="1"/>
</dbReference>
<evidence type="ECO:0000256" key="2">
    <source>
        <dbReference type="SAM" id="MobiDB-lite"/>
    </source>
</evidence>
<dbReference type="PANTHER" id="PTHR48090">
    <property type="entry name" value="UNDECAPRENYL-PHOSPHATE 4-DEOXY-4-FORMAMIDO-L-ARABINOSE TRANSFERASE-RELATED"/>
    <property type="match status" value="1"/>
</dbReference>
<dbReference type="Proteomes" id="UP001501598">
    <property type="component" value="Unassembled WGS sequence"/>
</dbReference>
<dbReference type="PANTHER" id="PTHR48090:SF7">
    <property type="entry name" value="RFBJ PROTEIN"/>
    <property type="match status" value="1"/>
</dbReference>